<dbReference type="RefSeq" id="WP_232175888.1">
    <property type="nucleotide sequence ID" value="NZ_JAJPWV010000001.1"/>
</dbReference>
<reference evidence="1 2" key="1">
    <citation type="submission" date="2021-12" db="EMBL/GenBank/DDBJ databases">
        <title>Mucilaginibacter roseus genome.</title>
        <authorList>
            <person name="Ferreira J.R."/>
            <person name="Newman J.D."/>
        </authorList>
    </citation>
    <scope>NUCLEOTIDE SEQUENCE [LARGE SCALE GENOMIC DNA]</scope>
    <source>
        <strain evidence="1 2">LMG 28454</strain>
    </source>
</reference>
<organism evidence="1 2">
    <name type="scientific">Mucilaginibacter roseus</name>
    <dbReference type="NCBI Taxonomy" id="1528868"/>
    <lineage>
        <taxon>Bacteria</taxon>
        <taxon>Pseudomonadati</taxon>
        <taxon>Bacteroidota</taxon>
        <taxon>Sphingobacteriia</taxon>
        <taxon>Sphingobacteriales</taxon>
        <taxon>Sphingobacteriaceae</taxon>
        <taxon>Mucilaginibacter</taxon>
    </lineage>
</organism>
<evidence type="ECO:0000313" key="2">
    <source>
        <dbReference type="Proteomes" id="UP001199919"/>
    </source>
</evidence>
<dbReference type="EMBL" id="JAJPWV010000001">
    <property type="protein sequence ID" value="MCD8739836.1"/>
    <property type="molecule type" value="Genomic_DNA"/>
</dbReference>
<gene>
    <name evidence="1" type="ORF">LT679_04415</name>
</gene>
<sequence>MSISTITITAQGGPLTAIIESNSPVAYTGAVWRYKADKTFDQQCGFFRYDRQEVQLGAAAAAADKLFLVKGVLINQGASTPIPYELQVSIFQDGNRLYTEVPKEGGSGAIDNKALAFIYRFKLQTS</sequence>
<keyword evidence="2" id="KW-1185">Reference proteome</keyword>
<accession>A0ABS8TYA1</accession>
<evidence type="ECO:0000313" key="1">
    <source>
        <dbReference type="EMBL" id="MCD8739836.1"/>
    </source>
</evidence>
<dbReference type="Proteomes" id="UP001199919">
    <property type="component" value="Unassembled WGS sequence"/>
</dbReference>
<comment type="caution">
    <text evidence="1">The sequence shown here is derived from an EMBL/GenBank/DDBJ whole genome shotgun (WGS) entry which is preliminary data.</text>
</comment>
<protein>
    <submittedName>
        <fullName evidence="1">Uncharacterized protein</fullName>
    </submittedName>
</protein>
<proteinExistence type="predicted"/>
<name>A0ABS8TYA1_9SPHI</name>